<sequence length="211" mass="22640">MDCESVGGDEAEAVVRKAGMNDERVVQLIQAFFSSLSEGVALLVADPGVVAARTSLGETALHYLCVENQVEAVRELMRRGAAVDTVNEVGSTPLSDACSLGYLDLVQTLLEAGASLWLEGQHDPTLHQAVRGANVEIVKLILDAGASVNEQADLSETALHIAVEDDHLEIAELLLSRRADPDLKRIFDETALDVAERHASTRCMALLSTKH</sequence>
<keyword evidence="1" id="KW-0677">Repeat</keyword>
<gene>
    <name evidence="4" type="ORF">EV671_100731</name>
</gene>
<dbReference type="InterPro" id="IPR036770">
    <property type="entry name" value="Ankyrin_rpt-contain_sf"/>
</dbReference>
<dbReference type="Gene3D" id="1.25.40.20">
    <property type="entry name" value="Ankyrin repeat-containing domain"/>
    <property type="match status" value="2"/>
</dbReference>
<dbReference type="PANTHER" id="PTHR24171">
    <property type="entry name" value="ANKYRIN REPEAT DOMAIN-CONTAINING PROTEIN 39-RELATED"/>
    <property type="match status" value="1"/>
</dbReference>
<dbReference type="PROSITE" id="PS50088">
    <property type="entry name" value="ANK_REPEAT"/>
    <property type="match status" value="4"/>
</dbReference>
<name>A0A4R3VBC1_ROSSA</name>
<feature type="repeat" description="ANK" evidence="3">
    <location>
        <begin position="154"/>
        <end position="186"/>
    </location>
</feature>
<dbReference type="AlphaFoldDB" id="A0A4R3VBC1"/>
<dbReference type="PRINTS" id="PR01415">
    <property type="entry name" value="ANKYRIN"/>
</dbReference>
<dbReference type="SUPFAM" id="SSF48403">
    <property type="entry name" value="Ankyrin repeat"/>
    <property type="match status" value="1"/>
</dbReference>
<dbReference type="EMBL" id="SMBU01000007">
    <property type="protein sequence ID" value="TCV00902.1"/>
    <property type="molecule type" value="Genomic_DNA"/>
</dbReference>
<dbReference type="InterPro" id="IPR002110">
    <property type="entry name" value="Ankyrin_rpt"/>
</dbReference>
<dbReference type="OrthoDB" id="8901740at2"/>
<dbReference type="PANTHER" id="PTHR24171:SF9">
    <property type="entry name" value="ANKYRIN REPEAT DOMAIN-CONTAINING PROTEIN 39"/>
    <property type="match status" value="1"/>
</dbReference>
<dbReference type="Pfam" id="PF12796">
    <property type="entry name" value="Ank_2"/>
    <property type="match status" value="2"/>
</dbReference>
<evidence type="ECO:0000256" key="2">
    <source>
        <dbReference type="ARBA" id="ARBA00023043"/>
    </source>
</evidence>
<dbReference type="SMART" id="SM00248">
    <property type="entry name" value="ANK"/>
    <property type="match status" value="4"/>
</dbReference>
<reference evidence="4 5" key="1">
    <citation type="submission" date="2019-03" db="EMBL/GenBank/DDBJ databases">
        <title>Genomic Encyclopedia of Type Strains, Phase IV (KMG-IV): sequencing the most valuable type-strain genomes for metagenomic binning, comparative biology and taxonomic classification.</title>
        <authorList>
            <person name="Goeker M."/>
        </authorList>
    </citation>
    <scope>NUCLEOTIDE SEQUENCE [LARGE SCALE GENOMIC DNA]</scope>
    <source>
        <strain evidence="4 5">DSM 654</strain>
    </source>
</reference>
<keyword evidence="2 3" id="KW-0040">ANK repeat</keyword>
<organism evidence="4 5">
    <name type="scientific">Roseateles saccharophilus</name>
    <name type="common">Pseudomonas saccharophila</name>
    <dbReference type="NCBI Taxonomy" id="304"/>
    <lineage>
        <taxon>Bacteria</taxon>
        <taxon>Pseudomonadati</taxon>
        <taxon>Pseudomonadota</taxon>
        <taxon>Betaproteobacteria</taxon>
        <taxon>Burkholderiales</taxon>
        <taxon>Sphaerotilaceae</taxon>
        <taxon>Roseateles</taxon>
    </lineage>
</organism>
<evidence type="ECO:0000256" key="3">
    <source>
        <dbReference type="PROSITE-ProRule" id="PRU00023"/>
    </source>
</evidence>
<dbReference type="PROSITE" id="PS50297">
    <property type="entry name" value="ANK_REP_REGION"/>
    <property type="match status" value="4"/>
</dbReference>
<evidence type="ECO:0000256" key="1">
    <source>
        <dbReference type="ARBA" id="ARBA00022737"/>
    </source>
</evidence>
<comment type="caution">
    <text evidence="4">The sequence shown here is derived from an EMBL/GenBank/DDBJ whole genome shotgun (WGS) entry which is preliminary data.</text>
</comment>
<proteinExistence type="predicted"/>
<evidence type="ECO:0000313" key="4">
    <source>
        <dbReference type="EMBL" id="TCV00902.1"/>
    </source>
</evidence>
<evidence type="ECO:0000313" key="5">
    <source>
        <dbReference type="Proteomes" id="UP000295110"/>
    </source>
</evidence>
<feature type="repeat" description="ANK" evidence="3">
    <location>
        <begin position="121"/>
        <end position="153"/>
    </location>
</feature>
<protein>
    <submittedName>
        <fullName evidence="4">Ankyrin repeat protein</fullName>
    </submittedName>
</protein>
<feature type="repeat" description="ANK" evidence="3">
    <location>
        <begin position="89"/>
        <end position="121"/>
    </location>
</feature>
<feature type="repeat" description="ANK" evidence="3">
    <location>
        <begin position="56"/>
        <end position="88"/>
    </location>
</feature>
<accession>A0A4R3VBC1</accession>
<keyword evidence="5" id="KW-1185">Reference proteome</keyword>
<dbReference type="Proteomes" id="UP000295110">
    <property type="component" value="Unassembled WGS sequence"/>
</dbReference>